<comment type="caution">
    <text evidence="1">The sequence shown here is derived from an EMBL/GenBank/DDBJ whole genome shotgun (WGS) entry which is preliminary data.</text>
</comment>
<dbReference type="EMBL" id="SRZC01000005">
    <property type="protein sequence ID" value="TGX83213.1"/>
    <property type="molecule type" value="Genomic_DNA"/>
</dbReference>
<dbReference type="Proteomes" id="UP000308886">
    <property type="component" value="Unassembled WGS sequence"/>
</dbReference>
<protein>
    <submittedName>
        <fullName evidence="1">RecX family transcriptional regulator</fullName>
    </submittedName>
</protein>
<gene>
    <name evidence="1" type="ORF">E5358_04035</name>
</gene>
<proteinExistence type="predicted"/>
<sequence>MDEKEALQRLTLLCSQSEHCESEMLEKMRRWEIADDAQARIMVTLIEERYIDHNRYCRGFIHDKMEYNHWGRRKIEQALWMKGIEKRVSTPLFDEIDEDRWTDILRPLIRQKRKSVKGRNDYEINQKLLRFALGRGFSFAEARECIGDVDDVEEDW</sequence>
<evidence type="ECO:0000313" key="1">
    <source>
        <dbReference type="EMBL" id="TGX83213.1"/>
    </source>
</evidence>
<reference evidence="1" key="1">
    <citation type="submission" date="2019-04" db="EMBL/GenBank/DDBJ databases">
        <title>Microbes associate with the intestines of laboratory mice.</title>
        <authorList>
            <person name="Navarre W."/>
            <person name="Wong E."/>
            <person name="Huang K."/>
            <person name="Tropini C."/>
            <person name="Ng K."/>
            <person name="Yu B."/>
        </authorList>
    </citation>
    <scope>NUCLEOTIDE SEQUENCE</scope>
    <source>
        <strain evidence="1">NM73_A23</strain>
    </source>
</reference>
<evidence type="ECO:0000313" key="2">
    <source>
        <dbReference type="Proteomes" id="UP000308886"/>
    </source>
</evidence>
<keyword evidence="2" id="KW-1185">Reference proteome</keyword>
<name>A0AC61QT10_9BACT</name>
<organism evidence="1 2">
    <name type="scientific">Palleniella muris</name>
    <dbReference type="NCBI Taxonomy" id="3038145"/>
    <lineage>
        <taxon>Bacteria</taxon>
        <taxon>Pseudomonadati</taxon>
        <taxon>Bacteroidota</taxon>
        <taxon>Bacteroidia</taxon>
        <taxon>Bacteroidales</taxon>
        <taxon>Prevotellaceae</taxon>
        <taxon>Palleniella</taxon>
    </lineage>
</organism>
<accession>A0AC61QT10</accession>